<evidence type="ECO:0000256" key="4">
    <source>
        <dbReference type="ARBA" id="ARBA00017231"/>
    </source>
</evidence>
<evidence type="ECO:0000256" key="8">
    <source>
        <dbReference type="ARBA" id="ARBA00023242"/>
    </source>
</evidence>
<evidence type="ECO:0000256" key="6">
    <source>
        <dbReference type="ARBA" id="ARBA00022705"/>
    </source>
</evidence>
<feature type="domain" description="Sld7 N-terminal" evidence="11">
    <location>
        <begin position="37"/>
        <end position="115"/>
    </location>
</feature>
<evidence type="ECO:0000256" key="5">
    <source>
        <dbReference type="ARBA" id="ARBA00022490"/>
    </source>
</evidence>
<evidence type="ECO:0000259" key="11">
    <source>
        <dbReference type="Pfam" id="PF18636"/>
    </source>
</evidence>
<keyword evidence="9" id="KW-0131">Cell cycle</keyword>
<evidence type="ECO:0000256" key="1">
    <source>
        <dbReference type="ARBA" id="ARBA00004123"/>
    </source>
</evidence>
<dbReference type="GO" id="GO:0006260">
    <property type="term" value="P:DNA replication"/>
    <property type="evidence" value="ECO:0007669"/>
    <property type="project" value="UniProtKB-KW"/>
</dbReference>
<comment type="subcellular location">
    <subcellularLocation>
        <location evidence="2">Cytoplasm</location>
        <location evidence="2">Cytoskeleton</location>
        <location evidence="2">Spindle pole</location>
    </subcellularLocation>
    <subcellularLocation>
        <location evidence="1">Nucleus</location>
    </subcellularLocation>
</comment>
<keyword evidence="7" id="KW-0206">Cytoskeleton</keyword>
<dbReference type="Pfam" id="PF18636">
    <property type="entry name" value="Sld7_N"/>
    <property type="match status" value="1"/>
</dbReference>
<protein>
    <recommendedName>
        <fullName evidence="4">Mitochondrial morphogenesis protein SLD7</fullName>
    </recommendedName>
</protein>
<evidence type="ECO:0000256" key="9">
    <source>
        <dbReference type="ARBA" id="ARBA00023306"/>
    </source>
</evidence>
<proteinExistence type="inferred from homology"/>
<evidence type="ECO:0000259" key="10">
    <source>
        <dbReference type="Pfam" id="PF18596"/>
    </source>
</evidence>
<dbReference type="OrthoDB" id="4063051at2759"/>
<keyword evidence="5" id="KW-0963">Cytoplasm</keyword>
<dbReference type="Proteomes" id="UP000189911">
    <property type="component" value="Chromosome H"/>
</dbReference>
<comment type="similarity">
    <text evidence="3">Belongs to the SLD7 family.</text>
</comment>
<reference evidence="13" key="1">
    <citation type="submission" date="2016-03" db="EMBL/GenBank/DDBJ databases">
        <authorList>
            <person name="Devillers Hugo."/>
        </authorList>
    </citation>
    <scope>NUCLEOTIDE SEQUENCE [LARGE SCALE GENOMIC DNA]</scope>
</reference>
<evidence type="ECO:0000313" key="13">
    <source>
        <dbReference type="Proteomes" id="UP000189911"/>
    </source>
</evidence>
<keyword evidence="6" id="KW-0235">DNA replication</keyword>
<dbReference type="GO" id="GO:0005634">
    <property type="term" value="C:nucleus"/>
    <property type="evidence" value="ECO:0007669"/>
    <property type="project" value="UniProtKB-SubCell"/>
</dbReference>
<dbReference type="EMBL" id="LT598447">
    <property type="protein sequence ID" value="SCV06172.1"/>
    <property type="molecule type" value="Genomic_DNA"/>
</dbReference>
<dbReference type="Pfam" id="PF18596">
    <property type="entry name" value="Sld7_C"/>
    <property type="match status" value="1"/>
</dbReference>
<dbReference type="InterPro" id="IPR041564">
    <property type="entry name" value="Sld7_N"/>
</dbReference>
<keyword evidence="13" id="KW-1185">Reference proteome</keyword>
<evidence type="ECO:0000313" key="12">
    <source>
        <dbReference type="EMBL" id="SCV06172.1"/>
    </source>
</evidence>
<dbReference type="AlphaFoldDB" id="A0A1G4KNZ0"/>
<gene>
    <name evidence="12" type="ORF">LANO_0H23684G</name>
</gene>
<name>A0A1G4KNZ0_9SACH</name>
<organism evidence="12 13">
    <name type="scientific">Lachancea nothofagi CBS 11611</name>
    <dbReference type="NCBI Taxonomy" id="1266666"/>
    <lineage>
        <taxon>Eukaryota</taxon>
        <taxon>Fungi</taxon>
        <taxon>Dikarya</taxon>
        <taxon>Ascomycota</taxon>
        <taxon>Saccharomycotina</taxon>
        <taxon>Saccharomycetes</taxon>
        <taxon>Saccharomycetales</taxon>
        <taxon>Saccharomycetaceae</taxon>
        <taxon>Lachancea</taxon>
    </lineage>
</organism>
<evidence type="ECO:0000256" key="7">
    <source>
        <dbReference type="ARBA" id="ARBA00023212"/>
    </source>
</evidence>
<accession>A0A1G4KNZ0</accession>
<keyword evidence="8" id="KW-0539">Nucleus</keyword>
<feature type="domain" description="Sld7 C-terminal" evidence="10">
    <location>
        <begin position="170"/>
        <end position="239"/>
    </location>
</feature>
<evidence type="ECO:0000256" key="3">
    <source>
        <dbReference type="ARBA" id="ARBA00009044"/>
    </source>
</evidence>
<dbReference type="InterPro" id="IPR041260">
    <property type="entry name" value="Sld7_C"/>
</dbReference>
<evidence type="ECO:0000256" key="2">
    <source>
        <dbReference type="ARBA" id="ARBA00004647"/>
    </source>
</evidence>
<dbReference type="GO" id="GO:0000922">
    <property type="term" value="C:spindle pole"/>
    <property type="evidence" value="ECO:0007669"/>
    <property type="project" value="UniProtKB-SubCell"/>
</dbReference>
<sequence>MSIKNGMRLDLGDGSTVLDLDLEAVSTDAPEADMGGYAKVVTYIDRRKLPLWVLRRSCYACCSDSSTTAAYFRSKLLKRRHAHRGIMASYKHSFCMFYAQQSEPQTFQIRCVILDFSYKQKLDLQLKELAKSTAQEPPDALDHIVARKQRQRLQNRSQISTHSRIADSRRQFTKTSASCILGGLRLRGIPETHPEFQALYKTTLSTVEFAHRHDLHKLQAPMPFESVQDTVETVLRLFTRS</sequence>